<accession>A0ABW4P4N5</accession>
<dbReference type="EMBL" id="JBHUFB010000010">
    <property type="protein sequence ID" value="MFD1813016.1"/>
    <property type="molecule type" value="Genomic_DNA"/>
</dbReference>
<organism evidence="2 3">
    <name type="scientific">Rhodococcus gannanensis</name>
    <dbReference type="NCBI Taxonomy" id="1960308"/>
    <lineage>
        <taxon>Bacteria</taxon>
        <taxon>Bacillati</taxon>
        <taxon>Actinomycetota</taxon>
        <taxon>Actinomycetes</taxon>
        <taxon>Mycobacteriales</taxon>
        <taxon>Nocardiaceae</taxon>
        <taxon>Rhodococcus</taxon>
    </lineage>
</organism>
<dbReference type="Proteomes" id="UP001597286">
    <property type="component" value="Unassembled WGS sequence"/>
</dbReference>
<sequence length="75" mass="7975">MTTVGLTRSSRPTGTIDIAGAPWPLYKLEALAAGLLVFLAVLVITGALQPAALSAAGATVVVWWVRRLHWRSPTH</sequence>
<evidence type="ECO:0000256" key="1">
    <source>
        <dbReference type="SAM" id="Phobius"/>
    </source>
</evidence>
<evidence type="ECO:0000313" key="2">
    <source>
        <dbReference type="EMBL" id="MFD1813016.1"/>
    </source>
</evidence>
<dbReference type="RefSeq" id="WP_378485521.1">
    <property type="nucleotide sequence ID" value="NZ_JBHUFB010000010.1"/>
</dbReference>
<name>A0ABW4P4N5_9NOCA</name>
<protein>
    <submittedName>
        <fullName evidence="2">Uncharacterized protein</fullName>
    </submittedName>
</protein>
<keyword evidence="1" id="KW-0812">Transmembrane</keyword>
<feature type="transmembrane region" description="Helical" evidence="1">
    <location>
        <begin position="32"/>
        <end position="65"/>
    </location>
</feature>
<keyword evidence="1" id="KW-1133">Transmembrane helix</keyword>
<gene>
    <name evidence="2" type="ORF">ACFSJG_12375</name>
</gene>
<evidence type="ECO:0000313" key="3">
    <source>
        <dbReference type="Proteomes" id="UP001597286"/>
    </source>
</evidence>
<reference evidence="3" key="1">
    <citation type="journal article" date="2019" name="Int. J. Syst. Evol. Microbiol.">
        <title>The Global Catalogue of Microorganisms (GCM) 10K type strain sequencing project: providing services to taxonomists for standard genome sequencing and annotation.</title>
        <authorList>
            <consortium name="The Broad Institute Genomics Platform"/>
            <consortium name="The Broad Institute Genome Sequencing Center for Infectious Disease"/>
            <person name="Wu L."/>
            <person name="Ma J."/>
        </authorList>
    </citation>
    <scope>NUCLEOTIDE SEQUENCE [LARGE SCALE GENOMIC DNA]</scope>
    <source>
        <strain evidence="3">DT72</strain>
    </source>
</reference>
<keyword evidence="1" id="KW-0472">Membrane</keyword>
<proteinExistence type="predicted"/>
<comment type="caution">
    <text evidence="2">The sequence shown here is derived from an EMBL/GenBank/DDBJ whole genome shotgun (WGS) entry which is preliminary data.</text>
</comment>
<keyword evidence="3" id="KW-1185">Reference proteome</keyword>